<keyword evidence="2" id="KW-1185">Reference proteome</keyword>
<gene>
    <name evidence="1" type="ORF">DF182_27295</name>
</gene>
<comment type="caution">
    <text evidence="1">The sequence shown here is derived from an EMBL/GenBank/DDBJ whole genome shotgun (WGS) entry which is preliminary data.</text>
</comment>
<dbReference type="Proteomes" id="UP000253410">
    <property type="component" value="Unassembled WGS sequence"/>
</dbReference>
<protein>
    <submittedName>
        <fullName evidence="1">Uncharacterized protein</fullName>
    </submittedName>
</protein>
<evidence type="ECO:0000313" key="1">
    <source>
        <dbReference type="EMBL" id="RBL90176.1"/>
    </source>
</evidence>
<proteinExistence type="predicted"/>
<reference evidence="1 2" key="1">
    <citation type="submission" date="2018-05" db="EMBL/GenBank/DDBJ databases">
        <title>Chitinophaga sp. K3CV102501T nov., isolated from isolated from a monsoon evergreen broad-leaved forest soil.</title>
        <authorList>
            <person name="Lv Y."/>
        </authorList>
    </citation>
    <scope>NUCLEOTIDE SEQUENCE [LARGE SCALE GENOMIC DNA]</scope>
    <source>
        <strain evidence="1 2">GDMCC 1.1325</strain>
    </source>
</reference>
<evidence type="ECO:0000313" key="2">
    <source>
        <dbReference type="Proteomes" id="UP000253410"/>
    </source>
</evidence>
<accession>A0A365XUY2</accession>
<organism evidence="1 2">
    <name type="scientific">Chitinophaga flava</name>
    <dbReference type="NCBI Taxonomy" id="2259036"/>
    <lineage>
        <taxon>Bacteria</taxon>
        <taxon>Pseudomonadati</taxon>
        <taxon>Bacteroidota</taxon>
        <taxon>Chitinophagia</taxon>
        <taxon>Chitinophagales</taxon>
        <taxon>Chitinophagaceae</taxon>
        <taxon>Chitinophaga</taxon>
    </lineage>
</organism>
<dbReference type="EMBL" id="QFFJ01000002">
    <property type="protein sequence ID" value="RBL90176.1"/>
    <property type="molecule type" value="Genomic_DNA"/>
</dbReference>
<name>A0A365XUY2_9BACT</name>
<sequence length="101" mass="12324">MTNISDMITRFFYLALTPTEKKLSYLYSHVFKITYQNDKDLVWKQLVFEEDFRRYNRFPEHYNAVWSAGTDMEDAAVADRRDEIRAWEMDEEKKVFPVKWP</sequence>
<dbReference type="AlphaFoldDB" id="A0A365XUY2"/>